<keyword evidence="2" id="KW-0472">Membrane</keyword>
<feature type="region of interest" description="Disordered" evidence="1">
    <location>
        <begin position="1"/>
        <end position="25"/>
    </location>
</feature>
<dbReference type="Proteomes" id="UP001602287">
    <property type="component" value="Unassembled WGS sequence"/>
</dbReference>
<evidence type="ECO:0000313" key="4">
    <source>
        <dbReference type="Proteomes" id="UP001602287"/>
    </source>
</evidence>
<proteinExistence type="predicted"/>
<gene>
    <name evidence="3" type="ORF">ACFY3B_16905</name>
</gene>
<keyword evidence="2" id="KW-0812">Transmembrane</keyword>
<dbReference type="RefSeq" id="WP_387220872.1">
    <property type="nucleotide sequence ID" value="NZ_JBIAZM010000006.1"/>
</dbReference>
<organism evidence="3 4">
    <name type="scientific">Micromonospora parva</name>
    <dbReference type="NCBI Taxonomy" id="1464048"/>
    <lineage>
        <taxon>Bacteria</taxon>
        <taxon>Bacillati</taxon>
        <taxon>Actinomycetota</taxon>
        <taxon>Actinomycetes</taxon>
        <taxon>Micromonosporales</taxon>
        <taxon>Micromonosporaceae</taxon>
        <taxon>Micromonospora</taxon>
    </lineage>
</organism>
<sequence>MAAVGNGVDREPGLGPEPSGATAPERWSTGARLLVAAAVVVLLLGAAAVAVIVADPGRLGMTYSSQPDGTRPDGTRPDGTRPDGTRPDGTGHDGTRPGGDGRPGDGADPDASDGRRGGGGAAAEQLLTAPVAGWRKGTFVLADGLTSFELRVTELGEDLYRISVPAGSGLAGRPTVRGETARLDLVESGTRGPRAVRVLLNERVAWRLHLVGGVSSQVLDLSRARLLGVDLAGGSSRTEILLPPITAAGPDDLAGPTSGSLTVRLTGGTSQLDVRVPGETPVRVRAGVGAGSVVVRDERWDGVAAGSVLGTPGWDRSAERLYLDLVAGANSVIVSSSNR</sequence>
<feature type="transmembrane region" description="Helical" evidence="2">
    <location>
        <begin position="33"/>
        <end position="54"/>
    </location>
</feature>
<feature type="region of interest" description="Disordered" evidence="1">
    <location>
        <begin position="60"/>
        <end position="121"/>
    </location>
</feature>
<evidence type="ECO:0008006" key="5">
    <source>
        <dbReference type="Google" id="ProtNLM"/>
    </source>
</evidence>
<evidence type="ECO:0000256" key="1">
    <source>
        <dbReference type="SAM" id="MobiDB-lite"/>
    </source>
</evidence>
<accession>A0ABW6VV74</accession>
<keyword evidence="2" id="KW-1133">Transmembrane helix</keyword>
<evidence type="ECO:0000256" key="2">
    <source>
        <dbReference type="SAM" id="Phobius"/>
    </source>
</evidence>
<dbReference type="EMBL" id="JBIAZM010000006">
    <property type="protein sequence ID" value="MFF5201275.1"/>
    <property type="molecule type" value="Genomic_DNA"/>
</dbReference>
<name>A0ABW6VV74_9ACTN</name>
<keyword evidence="4" id="KW-1185">Reference proteome</keyword>
<comment type="caution">
    <text evidence="3">The sequence shown here is derived from an EMBL/GenBank/DDBJ whole genome shotgun (WGS) entry which is preliminary data.</text>
</comment>
<reference evidence="3 4" key="1">
    <citation type="submission" date="2024-10" db="EMBL/GenBank/DDBJ databases">
        <title>The Natural Products Discovery Center: Release of the First 8490 Sequenced Strains for Exploring Actinobacteria Biosynthetic Diversity.</title>
        <authorList>
            <person name="Kalkreuter E."/>
            <person name="Kautsar S.A."/>
            <person name="Yang D."/>
            <person name="Bader C.D."/>
            <person name="Teijaro C.N."/>
            <person name="Fluegel L."/>
            <person name="Davis C.M."/>
            <person name="Simpson J.R."/>
            <person name="Lauterbach L."/>
            <person name="Steele A.D."/>
            <person name="Gui C."/>
            <person name="Meng S."/>
            <person name="Li G."/>
            <person name="Viehrig K."/>
            <person name="Ye F."/>
            <person name="Su P."/>
            <person name="Kiefer A.F."/>
            <person name="Nichols A."/>
            <person name="Cepeda A.J."/>
            <person name="Yan W."/>
            <person name="Fan B."/>
            <person name="Jiang Y."/>
            <person name="Adhikari A."/>
            <person name="Zheng C.-J."/>
            <person name="Schuster L."/>
            <person name="Cowan T.M."/>
            <person name="Smanski M.J."/>
            <person name="Chevrette M.G."/>
            <person name="De Carvalho L.P.S."/>
            <person name="Shen B."/>
        </authorList>
    </citation>
    <scope>NUCLEOTIDE SEQUENCE [LARGE SCALE GENOMIC DNA]</scope>
    <source>
        <strain evidence="3 4">NPDC000140</strain>
    </source>
</reference>
<feature type="compositionally biased region" description="Basic and acidic residues" evidence="1">
    <location>
        <begin position="70"/>
        <end position="95"/>
    </location>
</feature>
<evidence type="ECO:0000313" key="3">
    <source>
        <dbReference type="EMBL" id="MFF5201275.1"/>
    </source>
</evidence>
<protein>
    <recommendedName>
        <fullName evidence="5">Adhesin domain-containing protein</fullName>
    </recommendedName>
</protein>